<feature type="region of interest" description="Disordered" evidence="1">
    <location>
        <begin position="47"/>
        <end position="76"/>
    </location>
</feature>
<dbReference type="InterPro" id="IPR056136">
    <property type="entry name" value="DUF7719"/>
</dbReference>
<feature type="transmembrane region" description="Helical" evidence="2">
    <location>
        <begin position="187"/>
        <end position="213"/>
    </location>
</feature>
<evidence type="ECO:0000259" key="3">
    <source>
        <dbReference type="Pfam" id="PF24841"/>
    </source>
</evidence>
<dbReference type="STRING" id="133381.A0A2T9ZJP7"/>
<dbReference type="EMBL" id="MBFS01000330">
    <property type="protein sequence ID" value="PVV02793.1"/>
    <property type="molecule type" value="Genomic_DNA"/>
</dbReference>
<name>A0A2T9ZJP7_9FUNG</name>
<evidence type="ECO:0000313" key="6">
    <source>
        <dbReference type="Proteomes" id="UP000245609"/>
    </source>
</evidence>
<evidence type="ECO:0000313" key="5">
    <source>
        <dbReference type="EMBL" id="PVV04814.1"/>
    </source>
</evidence>
<dbReference type="Pfam" id="PF24841">
    <property type="entry name" value="DUF7719"/>
    <property type="match status" value="1"/>
</dbReference>
<dbReference type="Proteomes" id="UP000245609">
    <property type="component" value="Unassembled WGS sequence"/>
</dbReference>
<accession>A0A2T9ZJP7</accession>
<feature type="compositionally biased region" description="Basic and acidic residues" evidence="1">
    <location>
        <begin position="47"/>
        <end position="63"/>
    </location>
</feature>
<dbReference type="AlphaFoldDB" id="A0A2T9ZJP7"/>
<gene>
    <name evidence="5" type="ORF">BB560_000670</name>
    <name evidence="4" type="ORF">BB560_002736</name>
</gene>
<feature type="compositionally biased region" description="Basic and acidic residues" evidence="1">
    <location>
        <begin position="1"/>
        <end position="20"/>
    </location>
</feature>
<feature type="domain" description="DUF7719" evidence="3">
    <location>
        <begin position="155"/>
        <end position="212"/>
    </location>
</feature>
<feature type="transmembrane region" description="Helical" evidence="2">
    <location>
        <begin position="92"/>
        <end position="113"/>
    </location>
</feature>
<dbReference type="PANTHER" id="PTHR37846">
    <property type="entry name" value="YALI0B21296P"/>
    <property type="match status" value="1"/>
</dbReference>
<keyword evidence="6" id="KW-1185">Reference proteome</keyword>
<feature type="transmembrane region" description="Helical" evidence="2">
    <location>
        <begin position="149"/>
        <end position="167"/>
    </location>
</feature>
<dbReference type="PANTHER" id="PTHR37846:SF1">
    <property type="entry name" value="DEACETYLASE-LIKE PROTEIN"/>
    <property type="match status" value="1"/>
</dbReference>
<organism evidence="5 6">
    <name type="scientific">Smittium megazygosporum</name>
    <dbReference type="NCBI Taxonomy" id="133381"/>
    <lineage>
        <taxon>Eukaryota</taxon>
        <taxon>Fungi</taxon>
        <taxon>Fungi incertae sedis</taxon>
        <taxon>Zoopagomycota</taxon>
        <taxon>Kickxellomycotina</taxon>
        <taxon>Harpellomycetes</taxon>
        <taxon>Harpellales</taxon>
        <taxon>Legeriomycetaceae</taxon>
        <taxon>Smittium</taxon>
    </lineage>
</organism>
<comment type="caution">
    <text evidence="5">The sequence shown here is derived from an EMBL/GenBank/DDBJ whole genome shotgun (WGS) entry which is preliminary data.</text>
</comment>
<dbReference type="OrthoDB" id="5597489at2759"/>
<keyword evidence="2" id="KW-0812">Transmembrane</keyword>
<feature type="transmembrane region" description="Helical" evidence="2">
    <location>
        <begin position="125"/>
        <end position="144"/>
    </location>
</feature>
<dbReference type="EMBL" id="MBFS01000075">
    <property type="protein sequence ID" value="PVV04814.1"/>
    <property type="molecule type" value="Genomic_DNA"/>
</dbReference>
<evidence type="ECO:0000313" key="4">
    <source>
        <dbReference type="EMBL" id="PVV02793.1"/>
    </source>
</evidence>
<keyword evidence="2" id="KW-1133">Transmembrane helix</keyword>
<keyword evidence="2" id="KW-0472">Membrane</keyword>
<feature type="region of interest" description="Disordered" evidence="1">
    <location>
        <begin position="1"/>
        <end position="24"/>
    </location>
</feature>
<feature type="compositionally biased region" description="Acidic residues" evidence="1">
    <location>
        <begin position="64"/>
        <end position="76"/>
    </location>
</feature>
<evidence type="ECO:0000256" key="1">
    <source>
        <dbReference type="SAM" id="MobiDB-lite"/>
    </source>
</evidence>
<proteinExistence type="predicted"/>
<evidence type="ECO:0000256" key="2">
    <source>
        <dbReference type="SAM" id="Phobius"/>
    </source>
</evidence>
<sequence length="221" mass="25432">MAKIKEIHSDFDESKTENGSKPKYLIDMIPERKLKASNGKVSKFLQRDREKYSKEDGSGKQLEDDNEGEEQSEDDEDIITEGVDIGIVANSVLYTFALMCIYSTFVILVNQQYGVDWQFRDLAKQSLRAAPAILTFVFITLYLGRFPKFASFCYSSFAGFFGTYFIHLNLHSPRLGVMNRTPALITLWVYLILLMDIRPSMINIFSVSIFWLVDPFKTRWG</sequence>
<reference evidence="5 6" key="1">
    <citation type="journal article" date="2018" name="MBio">
        <title>Comparative Genomics Reveals the Core Gene Toolbox for the Fungus-Insect Symbiosis.</title>
        <authorList>
            <person name="Wang Y."/>
            <person name="Stata M."/>
            <person name="Wang W."/>
            <person name="Stajich J.E."/>
            <person name="White M.M."/>
            <person name="Moncalvo J.M."/>
        </authorList>
    </citation>
    <scope>NUCLEOTIDE SEQUENCE [LARGE SCALE GENOMIC DNA]</scope>
    <source>
        <strain evidence="5 6">SC-DP-2</strain>
    </source>
</reference>
<protein>
    <recommendedName>
        <fullName evidence="3">DUF7719 domain-containing protein</fullName>
    </recommendedName>
</protein>